<dbReference type="AlphaFoldDB" id="A0A074X051"/>
<protein>
    <submittedName>
        <fullName evidence="10">Putative P450 monooxygenase</fullName>
    </submittedName>
</protein>
<organism evidence="10 11">
    <name type="scientific">Aureobasidium pullulans EXF-150</name>
    <dbReference type="NCBI Taxonomy" id="1043002"/>
    <lineage>
        <taxon>Eukaryota</taxon>
        <taxon>Fungi</taxon>
        <taxon>Dikarya</taxon>
        <taxon>Ascomycota</taxon>
        <taxon>Pezizomycotina</taxon>
        <taxon>Dothideomycetes</taxon>
        <taxon>Dothideomycetidae</taxon>
        <taxon>Dothideales</taxon>
        <taxon>Saccotheciaceae</taxon>
        <taxon>Aureobasidium</taxon>
    </lineage>
</organism>
<evidence type="ECO:0000313" key="10">
    <source>
        <dbReference type="EMBL" id="KEQ78830.1"/>
    </source>
</evidence>
<keyword evidence="4 8" id="KW-0479">Metal-binding</keyword>
<reference evidence="10 11" key="1">
    <citation type="journal article" date="2014" name="BMC Genomics">
        <title>Genome sequencing of four Aureobasidium pullulans varieties: biotechnological potential, stress tolerance, and description of new species.</title>
        <authorList>
            <person name="Gostin Ar C."/>
            <person name="Ohm R.A."/>
            <person name="Kogej T."/>
            <person name="Sonjak S."/>
            <person name="Turk M."/>
            <person name="Zajc J."/>
            <person name="Zalar P."/>
            <person name="Grube M."/>
            <person name="Sun H."/>
            <person name="Han J."/>
            <person name="Sharma A."/>
            <person name="Chiniquy J."/>
            <person name="Ngan C.Y."/>
            <person name="Lipzen A."/>
            <person name="Barry K."/>
            <person name="Grigoriev I.V."/>
            <person name="Gunde-Cimerman N."/>
        </authorList>
    </citation>
    <scope>NUCLEOTIDE SEQUENCE [LARGE SCALE GENOMIC DNA]</scope>
    <source>
        <strain evidence="10 11">EXF-150</strain>
    </source>
</reference>
<dbReference type="PANTHER" id="PTHR46206">
    <property type="entry name" value="CYTOCHROME P450"/>
    <property type="match status" value="1"/>
</dbReference>
<dbReference type="PANTHER" id="PTHR46206:SF1">
    <property type="entry name" value="P450, PUTATIVE (EUROFUNG)-RELATED"/>
    <property type="match status" value="1"/>
</dbReference>
<dbReference type="OrthoDB" id="1844152at2759"/>
<dbReference type="Proteomes" id="UP000030706">
    <property type="component" value="Unassembled WGS sequence"/>
</dbReference>
<dbReference type="HOGENOM" id="CLU_022195_9_2_1"/>
<dbReference type="InterPro" id="IPR001128">
    <property type="entry name" value="Cyt_P450"/>
</dbReference>
<sequence>MFYLLFPASPRPLIQRRHHFWESQKWADSRPKRWSQRSCSKVSSISRSRYLLYEGYRMLTPFAIPQFNGDPVLILPPSYMKDIITRSDLDVSLPLVAEHNTAARYTGDEYIVRNPVHVDLVKRQLNRHLKCLTADIADELTLGFLEQWGSGQYKSVPLYTSCMKIVSRGANRVFCGADLCRCRNPNFLEHSRRYTQNIFAAAALINLAPAWLRPMISPFATYPASRQLEYCKAIAVPLIETRLKAAHGAFISQNDALQWLIEDCIKRGDAVELDPVMLCRRLLRLNMAAIHTTSISITNAILDLYTSPETTRFVGGLREECERTLAAHGGVWNKEGIDALVRTDSAIKESMRLRSFGLIGTNRIITNPCGLDLDGKIHIPFGVQVATPIDAIHRDATFYERPEVYDAFRFSQSRFANQVYHHGPDGSRPSQSTPDLTTTSDTFLVFGHGRHACPGRFFASQEMKLMLAHVVLNYEVEIKGPRPENRDIGTASLPDNTVQIAVRPRR</sequence>
<dbReference type="GO" id="GO:0016705">
    <property type="term" value="F:oxidoreductase activity, acting on paired donors, with incorporation or reduction of molecular oxygen"/>
    <property type="evidence" value="ECO:0007669"/>
    <property type="project" value="InterPro"/>
</dbReference>
<evidence type="ECO:0000256" key="5">
    <source>
        <dbReference type="ARBA" id="ARBA00023002"/>
    </source>
</evidence>
<dbReference type="GO" id="GO:0004497">
    <property type="term" value="F:monooxygenase activity"/>
    <property type="evidence" value="ECO:0007669"/>
    <property type="project" value="UniProtKB-KW"/>
</dbReference>
<dbReference type="EMBL" id="KL585013">
    <property type="protein sequence ID" value="KEQ78830.1"/>
    <property type="molecule type" value="Genomic_DNA"/>
</dbReference>
<dbReference type="PRINTS" id="PR00465">
    <property type="entry name" value="EP450IV"/>
</dbReference>
<keyword evidence="6 8" id="KW-0408">Iron</keyword>
<evidence type="ECO:0000256" key="8">
    <source>
        <dbReference type="PIRSR" id="PIRSR602403-1"/>
    </source>
</evidence>
<dbReference type="InterPro" id="IPR036396">
    <property type="entry name" value="Cyt_P450_sf"/>
</dbReference>
<keyword evidence="7 9" id="KW-0503">Monooxygenase</keyword>
<evidence type="ECO:0000256" key="9">
    <source>
        <dbReference type="RuleBase" id="RU000461"/>
    </source>
</evidence>
<dbReference type="STRING" id="1043002.A0A074X051"/>
<dbReference type="InterPro" id="IPR017972">
    <property type="entry name" value="Cyt_P450_CS"/>
</dbReference>
<comment type="cofactor">
    <cofactor evidence="1 8">
        <name>heme</name>
        <dbReference type="ChEBI" id="CHEBI:30413"/>
    </cofactor>
</comment>
<dbReference type="InterPro" id="IPR002403">
    <property type="entry name" value="Cyt_P450_E_grp-IV"/>
</dbReference>
<dbReference type="Pfam" id="PF00067">
    <property type="entry name" value="p450"/>
    <property type="match status" value="1"/>
</dbReference>
<evidence type="ECO:0000256" key="6">
    <source>
        <dbReference type="ARBA" id="ARBA00023004"/>
    </source>
</evidence>
<dbReference type="CDD" id="cd11041">
    <property type="entry name" value="CYP503A1-like"/>
    <property type="match status" value="1"/>
</dbReference>
<dbReference type="SUPFAM" id="SSF48264">
    <property type="entry name" value="Cytochrome P450"/>
    <property type="match status" value="1"/>
</dbReference>
<gene>
    <name evidence="10" type="ORF">M438DRAFT_284860</name>
</gene>
<evidence type="ECO:0000313" key="11">
    <source>
        <dbReference type="Proteomes" id="UP000030706"/>
    </source>
</evidence>
<accession>A0A074X051</accession>
<evidence type="ECO:0000256" key="4">
    <source>
        <dbReference type="ARBA" id="ARBA00022723"/>
    </source>
</evidence>
<name>A0A074X051_AURPU</name>
<dbReference type="GO" id="GO:0005506">
    <property type="term" value="F:iron ion binding"/>
    <property type="evidence" value="ECO:0007669"/>
    <property type="project" value="InterPro"/>
</dbReference>
<dbReference type="PROSITE" id="PS00086">
    <property type="entry name" value="CYTOCHROME_P450"/>
    <property type="match status" value="1"/>
</dbReference>
<comment type="similarity">
    <text evidence="2 9">Belongs to the cytochrome P450 family.</text>
</comment>
<keyword evidence="5 9" id="KW-0560">Oxidoreductase</keyword>
<dbReference type="Gene3D" id="1.10.630.10">
    <property type="entry name" value="Cytochrome P450"/>
    <property type="match status" value="1"/>
</dbReference>
<dbReference type="RefSeq" id="XP_029755017.1">
    <property type="nucleotide sequence ID" value="XM_029901485.1"/>
</dbReference>
<proteinExistence type="inferred from homology"/>
<evidence type="ECO:0000256" key="3">
    <source>
        <dbReference type="ARBA" id="ARBA00022617"/>
    </source>
</evidence>
<evidence type="ECO:0000256" key="7">
    <source>
        <dbReference type="ARBA" id="ARBA00023033"/>
    </source>
</evidence>
<keyword evidence="3 8" id="KW-0349">Heme</keyword>
<feature type="binding site" description="axial binding residue" evidence="8">
    <location>
        <position position="453"/>
    </location>
    <ligand>
        <name>heme</name>
        <dbReference type="ChEBI" id="CHEBI:30413"/>
    </ligand>
    <ligandPart>
        <name>Fe</name>
        <dbReference type="ChEBI" id="CHEBI:18248"/>
    </ligandPart>
</feature>
<dbReference type="GeneID" id="40743791"/>
<keyword evidence="11" id="KW-1185">Reference proteome</keyword>
<evidence type="ECO:0000256" key="2">
    <source>
        <dbReference type="ARBA" id="ARBA00010617"/>
    </source>
</evidence>
<evidence type="ECO:0000256" key="1">
    <source>
        <dbReference type="ARBA" id="ARBA00001971"/>
    </source>
</evidence>
<dbReference type="GO" id="GO:0020037">
    <property type="term" value="F:heme binding"/>
    <property type="evidence" value="ECO:0007669"/>
    <property type="project" value="InterPro"/>
</dbReference>